<gene>
    <name evidence="1" type="ORF">SAMN05421753_10494</name>
</gene>
<dbReference type="STRING" id="1576369.SAMN05421753_10494"/>
<protein>
    <recommendedName>
        <fullName evidence="3">DUF1444 family protein</fullName>
    </recommendedName>
</protein>
<evidence type="ECO:0000313" key="2">
    <source>
        <dbReference type="Proteomes" id="UP000199518"/>
    </source>
</evidence>
<proteinExistence type="predicted"/>
<dbReference type="Pfam" id="PF07285">
    <property type="entry name" value="DUF1444"/>
    <property type="match status" value="1"/>
</dbReference>
<sequence length="432" mass="49762">MAETAPDHWSLLSGPANWFRLRHPPRWQAEDRQGAYALRPPDSEALLAINTIWLSEERDSEERANVLPRLQDVVDQFPRVKNVEAVAEPQVPDAVDCMQGEAVLDLEKTWWGRLLKGDRWRAWKMWAFQRSQLLIVVTLLHAGERDPELESMVRLMLRCLELPEHPADPPEVFAQRAVELSRKKFPLLKVELLSDFQIQIATSRLNLANFYRAYVREPDKFDQILLPAMTTAVQVQGWGEQETAPPLEIVRDRLMPMLYPEQVWRDKFPDILGEPWVAGLVILYVVDESNAYWYVRKELTGKWGLTPQDLHEIAIDNLQSYFERQPMEMAVANSEEGVPAVMMPSKPDTYNTTRLLCHSFLSQLREVAQGDLVMGVPGRDFFVAVSTRLPEMVGRIRARVREDYEQTDHPLTNRMLLVTADGVSELIDDDVQ</sequence>
<evidence type="ECO:0000313" key="1">
    <source>
        <dbReference type="EMBL" id="SFH94383.1"/>
    </source>
</evidence>
<reference evidence="2" key="1">
    <citation type="submission" date="2016-10" db="EMBL/GenBank/DDBJ databases">
        <authorList>
            <person name="Varghese N."/>
            <person name="Submissions S."/>
        </authorList>
    </citation>
    <scope>NUCLEOTIDE SEQUENCE [LARGE SCALE GENOMIC DNA]</scope>
    <source>
        <strain evidence="2">DSM 26348</strain>
    </source>
</reference>
<dbReference type="AlphaFoldDB" id="A0A1I3E695"/>
<dbReference type="OrthoDB" id="255990at2"/>
<dbReference type="InterPro" id="IPR010838">
    <property type="entry name" value="DUF1444"/>
</dbReference>
<dbReference type="EMBL" id="FOQD01000004">
    <property type="protein sequence ID" value="SFH94383.1"/>
    <property type="molecule type" value="Genomic_DNA"/>
</dbReference>
<organism evidence="1 2">
    <name type="scientific">Planctomicrobium piriforme</name>
    <dbReference type="NCBI Taxonomy" id="1576369"/>
    <lineage>
        <taxon>Bacteria</taxon>
        <taxon>Pseudomonadati</taxon>
        <taxon>Planctomycetota</taxon>
        <taxon>Planctomycetia</taxon>
        <taxon>Planctomycetales</taxon>
        <taxon>Planctomycetaceae</taxon>
        <taxon>Planctomicrobium</taxon>
    </lineage>
</organism>
<evidence type="ECO:0008006" key="3">
    <source>
        <dbReference type="Google" id="ProtNLM"/>
    </source>
</evidence>
<dbReference type="RefSeq" id="WP_092048462.1">
    <property type="nucleotide sequence ID" value="NZ_FOQD01000004.1"/>
</dbReference>
<dbReference type="Proteomes" id="UP000199518">
    <property type="component" value="Unassembled WGS sequence"/>
</dbReference>
<keyword evidence="2" id="KW-1185">Reference proteome</keyword>
<name>A0A1I3E695_9PLAN</name>
<accession>A0A1I3E695</accession>